<gene>
    <name evidence="7" type="ORF">C4B25_04420</name>
</gene>
<dbReference type="Pfam" id="PF05524">
    <property type="entry name" value="PEP-utilisers_N"/>
    <property type="match status" value="1"/>
</dbReference>
<dbReference type="Proteomes" id="UP000291072">
    <property type="component" value="Unassembled WGS sequence"/>
</dbReference>
<reference evidence="7 8" key="1">
    <citation type="submission" date="2018-02" db="EMBL/GenBank/DDBJ databases">
        <title>Mycoplasma marinum and Mycoplasma todarodis sp. nov., moderately halophilic and psychrotolerant mycoplasmas isolated from cephalopods.</title>
        <authorList>
            <person name="Viver T."/>
        </authorList>
    </citation>
    <scope>NUCLEOTIDE SEQUENCE [LARGE SCALE GENOMIC DNA]</scope>
    <source>
        <strain evidence="7 8">5H</strain>
    </source>
</reference>
<accession>A0A4R0XII9</accession>
<feature type="domain" description="Phosphotransferase system enzyme I N-terminal" evidence="6">
    <location>
        <begin position="4"/>
        <end position="124"/>
    </location>
</feature>
<dbReference type="EMBL" id="PSZP01000051">
    <property type="protein sequence ID" value="TCG10393.1"/>
    <property type="molecule type" value="Genomic_DNA"/>
</dbReference>
<dbReference type="SUPFAM" id="SSF47831">
    <property type="entry name" value="Enzyme I of the PEP:sugar phosphotransferase system HPr-binding (sub)domain"/>
    <property type="match status" value="1"/>
</dbReference>
<keyword evidence="3" id="KW-0808">Transferase</keyword>
<dbReference type="Pfam" id="PF00391">
    <property type="entry name" value="PEP-utilizers"/>
    <property type="match status" value="1"/>
</dbReference>
<keyword evidence="8" id="KW-1185">Reference proteome</keyword>
<feature type="domain" description="PEP-utilising enzyme mobile" evidence="5">
    <location>
        <begin position="151"/>
        <end position="223"/>
    </location>
</feature>
<evidence type="ECO:0000256" key="3">
    <source>
        <dbReference type="ARBA" id="ARBA00022679"/>
    </source>
</evidence>
<dbReference type="InterPro" id="IPR036637">
    <property type="entry name" value="Phosphohistidine_dom_sf"/>
</dbReference>
<dbReference type="GO" id="GO:0009401">
    <property type="term" value="P:phosphoenolpyruvate-dependent sugar phosphotransferase system"/>
    <property type="evidence" value="ECO:0007669"/>
    <property type="project" value="InterPro"/>
</dbReference>
<dbReference type="AlphaFoldDB" id="A0A4R0XII9"/>
<name>A0A4R0XII9_9MOLU</name>
<dbReference type="PROSITE" id="PS00370">
    <property type="entry name" value="PEP_ENZYMES_PHOS_SITE"/>
    <property type="match status" value="1"/>
</dbReference>
<sequence length="340" mass="37779">MKLKGIGASSGIAIAKVFELIEAHVEIKKETANPVEEVKKLEDAIADAIKQIEQVKEKAAKNLDAEHAAVFDAHIQVASDPMMVDEVKSLIESEKANALWATNEVFSKYAEMFAGMEDAYMKERAADIKDVAKRVINSIAGVKSSDVSSINEEVIVVGEDLTPSDTAQLNKEFALGFATNIGGRTSHSAIMARSLEIPAVLGLKDVTEKVATGDVLIIDGDAGVVIINPTEAEITEYKTKQEALAKEAEELKKFIGKESKTADGHHVEFTKWRCWTSRKWCWSCWTIQIRIPIHGCFWLTYRRRAICSTWKDVELLLELLTSVEIKLFLTTNSQKKWTHS</sequence>
<dbReference type="InterPro" id="IPR018274">
    <property type="entry name" value="PEP_util_AS"/>
</dbReference>
<organism evidence="7 8">
    <name type="scientific">Mycoplasma todarodis</name>
    <dbReference type="NCBI Taxonomy" id="1937191"/>
    <lineage>
        <taxon>Bacteria</taxon>
        <taxon>Bacillati</taxon>
        <taxon>Mycoplasmatota</taxon>
        <taxon>Mollicutes</taxon>
        <taxon>Mycoplasmataceae</taxon>
        <taxon>Mycoplasma</taxon>
    </lineage>
</organism>
<proteinExistence type="inferred from homology"/>
<comment type="caution">
    <text evidence="7">The sequence shown here is derived from an EMBL/GenBank/DDBJ whole genome shotgun (WGS) entry which is preliminary data.</text>
</comment>
<dbReference type="PANTHER" id="PTHR46244:SF3">
    <property type="entry name" value="PHOSPHOENOLPYRUVATE-PROTEIN PHOSPHOTRANSFERASE"/>
    <property type="match status" value="1"/>
</dbReference>
<evidence type="ECO:0000256" key="1">
    <source>
        <dbReference type="ARBA" id="ARBA00007837"/>
    </source>
</evidence>
<dbReference type="InterPro" id="IPR008279">
    <property type="entry name" value="PEP-util_enz_mobile_dom"/>
</dbReference>
<evidence type="ECO:0000259" key="6">
    <source>
        <dbReference type="Pfam" id="PF05524"/>
    </source>
</evidence>
<evidence type="ECO:0000313" key="8">
    <source>
        <dbReference type="Proteomes" id="UP000291072"/>
    </source>
</evidence>
<dbReference type="InterPro" id="IPR050499">
    <property type="entry name" value="PEP-utilizing_PTS_enzyme"/>
</dbReference>
<protein>
    <recommendedName>
        <fullName evidence="2">Phosphoenolpyruvate-protein phosphotransferase</fullName>
    </recommendedName>
    <alternativeName>
        <fullName evidence="4">Phosphotransferase system, enzyme I</fullName>
    </alternativeName>
</protein>
<evidence type="ECO:0000313" key="7">
    <source>
        <dbReference type="EMBL" id="TCG10393.1"/>
    </source>
</evidence>
<evidence type="ECO:0000259" key="5">
    <source>
        <dbReference type="Pfam" id="PF00391"/>
    </source>
</evidence>
<evidence type="ECO:0000256" key="2">
    <source>
        <dbReference type="ARBA" id="ARBA00016544"/>
    </source>
</evidence>
<dbReference type="Gene3D" id="1.10.274.10">
    <property type="entry name" value="PtsI, HPr-binding domain"/>
    <property type="match status" value="1"/>
</dbReference>
<dbReference type="PANTHER" id="PTHR46244">
    <property type="entry name" value="PHOSPHOENOLPYRUVATE-PROTEIN PHOSPHOTRANSFERASE"/>
    <property type="match status" value="1"/>
</dbReference>
<dbReference type="OrthoDB" id="9765468at2"/>
<dbReference type="InterPro" id="IPR036618">
    <property type="entry name" value="PtsI_HPr-bd_sf"/>
</dbReference>
<dbReference type="InterPro" id="IPR008731">
    <property type="entry name" value="PTS_EIN"/>
</dbReference>
<comment type="similarity">
    <text evidence="1">Belongs to the PEP-utilizing enzyme family.</text>
</comment>
<dbReference type="GO" id="GO:0016772">
    <property type="term" value="F:transferase activity, transferring phosphorus-containing groups"/>
    <property type="evidence" value="ECO:0007669"/>
    <property type="project" value="InterPro"/>
</dbReference>
<evidence type="ECO:0000256" key="4">
    <source>
        <dbReference type="ARBA" id="ARBA00033235"/>
    </source>
</evidence>
<dbReference type="SUPFAM" id="SSF52009">
    <property type="entry name" value="Phosphohistidine domain"/>
    <property type="match status" value="1"/>
</dbReference>
<dbReference type="Gene3D" id="3.50.30.10">
    <property type="entry name" value="Phosphohistidine domain"/>
    <property type="match status" value="1"/>
</dbReference>